<evidence type="ECO:0000313" key="2">
    <source>
        <dbReference type="EMBL" id="OPF84610.1"/>
    </source>
</evidence>
<keyword evidence="3" id="KW-1185">Reference proteome</keyword>
<sequence length="258" mass="27870">MTGPAKTSDSGRSADSVEAALLKARELIESTMSLHRRTARNSVITLERDEAAVANAVDVLIGQAKRSVSVALPDGGERAKTVGAAMERLFTSGRKRVPARLLCTSESLRESAVRSAVERGEAQVQVRVAEALADTLIVDGRAAMVRSRVESRGEEVVSVIEDPALVRTLGLLFAGAWGSAVPLAEHEWISKWLRTESVRRILERLCQGYTDDVAAREVEVSLRTYRRHVAEIMRGLGASSRFQAGVRAVELGLVPAGD</sequence>
<dbReference type="SUPFAM" id="SSF46894">
    <property type="entry name" value="C-terminal effector domain of the bipartite response regulators"/>
    <property type="match status" value="1"/>
</dbReference>
<dbReference type="GO" id="GO:0003677">
    <property type="term" value="F:DNA binding"/>
    <property type="evidence" value="ECO:0007669"/>
    <property type="project" value="InterPro"/>
</dbReference>
<organism evidence="2 3">
    <name type="scientific">Streptomyces antioxidans</name>
    <dbReference type="NCBI Taxonomy" id="1507734"/>
    <lineage>
        <taxon>Bacteria</taxon>
        <taxon>Bacillati</taxon>
        <taxon>Actinomycetota</taxon>
        <taxon>Actinomycetes</taxon>
        <taxon>Kitasatosporales</taxon>
        <taxon>Streptomycetaceae</taxon>
        <taxon>Streptomyces</taxon>
    </lineage>
</organism>
<dbReference type="GO" id="GO:0006355">
    <property type="term" value="P:regulation of DNA-templated transcription"/>
    <property type="evidence" value="ECO:0007669"/>
    <property type="project" value="InterPro"/>
</dbReference>
<dbReference type="EMBL" id="LAKD02000001">
    <property type="protein sequence ID" value="OPF84610.1"/>
    <property type="molecule type" value="Genomic_DNA"/>
</dbReference>
<comment type="caution">
    <text evidence="2">The sequence shown here is derived from an EMBL/GenBank/DDBJ whole genome shotgun (WGS) entry which is preliminary data.</text>
</comment>
<dbReference type="AlphaFoldDB" id="A0A1V4DD20"/>
<protein>
    <recommendedName>
        <fullName evidence="1">HTH luxR-type domain-containing protein</fullName>
    </recommendedName>
</protein>
<dbReference type="InterPro" id="IPR036388">
    <property type="entry name" value="WH-like_DNA-bd_sf"/>
</dbReference>
<proteinExistence type="predicted"/>
<reference evidence="2" key="1">
    <citation type="submission" date="2016-12" db="EMBL/GenBank/DDBJ databases">
        <title>Genome sequence of Streptomyces antioxidans MUSC 164.</title>
        <authorList>
            <person name="Lee L.-H."/>
            <person name="Ser H.-L."/>
        </authorList>
    </citation>
    <scope>NUCLEOTIDE SEQUENCE [LARGE SCALE GENOMIC DNA]</scope>
    <source>
        <strain evidence="2">MUSC 164</strain>
    </source>
</reference>
<dbReference type="RefSeq" id="WP_046084517.1">
    <property type="nucleotide sequence ID" value="NZ_LAKD02000001.1"/>
</dbReference>
<name>A0A1V4DD20_9ACTN</name>
<dbReference type="InterPro" id="IPR016032">
    <property type="entry name" value="Sig_transdc_resp-reg_C-effctor"/>
</dbReference>
<dbReference type="Gene3D" id="1.10.10.10">
    <property type="entry name" value="Winged helix-like DNA-binding domain superfamily/Winged helix DNA-binding domain"/>
    <property type="match status" value="1"/>
</dbReference>
<evidence type="ECO:0000313" key="3">
    <source>
        <dbReference type="Proteomes" id="UP000033615"/>
    </source>
</evidence>
<feature type="domain" description="HTH luxR-type" evidence="1">
    <location>
        <begin position="191"/>
        <end position="248"/>
    </location>
</feature>
<dbReference type="InterPro" id="IPR000792">
    <property type="entry name" value="Tscrpt_reg_LuxR_C"/>
</dbReference>
<gene>
    <name evidence="2" type="ORF">VT50_0200830</name>
</gene>
<dbReference type="Proteomes" id="UP000033615">
    <property type="component" value="Unassembled WGS sequence"/>
</dbReference>
<accession>A0A1V4DD20</accession>
<evidence type="ECO:0000259" key="1">
    <source>
        <dbReference type="SMART" id="SM00421"/>
    </source>
</evidence>
<dbReference type="SMART" id="SM00421">
    <property type="entry name" value="HTH_LUXR"/>
    <property type="match status" value="1"/>
</dbReference>